<evidence type="ECO:0000256" key="4">
    <source>
        <dbReference type="ARBA" id="ARBA00023033"/>
    </source>
</evidence>
<evidence type="ECO:0000259" key="5">
    <source>
        <dbReference type="Pfam" id="PF00296"/>
    </source>
</evidence>
<evidence type="ECO:0000313" key="6">
    <source>
        <dbReference type="EMBL" id="HEG90673.1"/>
    </source>
</evidence>
<dbReference type="InterPro" id="IPR036661">
    <property type="entry name" value="Luciferase-like_sf"/>
</dbReference>
<gene>
    <name evidence="6" type="ORF">ENP34_04405</name>
</gene>
<dbReference type="SUPFAM" id="SSF51679">
    <property type="entry name" value="Bacterial luciferase-like"/>
    <property type="match status" value="1"/>
</dbReference>
<dbReference type="InterPro" id="IPR011251">
    <property type="entry name" value="Luciferase-like_dom"/>
</dbReference>
<dbReference type="Pfam" id="PF00296">
    <property type="entry name" value="Bac_luciferase"/>
    <property type="match status" value="1"/>
</dbReference>
<evidence type="ECO:0000256" key="1">
    <source>
        <dbReference type="ARBA" id="ARBA00022630"/>
    </source>
</evidence>
<dbReference type="GO" id="GO:0046306">
    <property type="term" value="P:alkanesulfonate catabolic process"/>
    <property type="evidence" value="ECO:0007669"/>
    <property type="project" value="TreeGrafter"/>
</dbReference>
<name>A0A831TA82_9BACT</name>
<keyword evidence="1" id="KW-0285">Flavoprotein</keyword>
<accession>A0A831TA82</accession>
<feature type="domain" description="Luciferase-like" evidence="5">
    <location>
        <begin position="1"/>
        <end position="292"/>
    </location>
</feature>
<dbReference type="EMBL" id="DSIY01000102">
    <property type="protein sequence ID" value="HEG90673.1"/>
    <property type="molecule type" value="Genomic_DNA"/>
</dbReference>
<dbReference type="NCBIfam" id="TIGR03560">
    <property type="entry name" value="F420_Rv1855c"/>
    <property type="match status" value="1"/>
</dbReference>
<evidence type="ECO:0000256" key="3">
    <source>
        <dbReference type="ARBA" id="ARBA00023002"/>
    </source>
</evidence>
<proteinExistence type="predicted"/>
<sequence>MRFGIMIEAQEDLTWERWLQLIDLCETLGFESLWRSDHLTSVMGVAERETLALWPSLTAVALRSTRLIFGQLVSPLTFRHPVELAQNAVALDRLSEGRYWLGLGAGWNEREHRAFGFPLPPVRERMDRLEEAIAVIKLLWTGEPVNFSGRFHRLEEAEMHPTPLRPEGVPLVIGGGGEKRLLRIVAEHATDWNAVSLHPDGYAAKVAALERHCAAVGRDPGEISRSWMVGHLIGRDERELRERAHRLQQILVSLHGLSPDEAIARLRERGWLVGTPPEIIEQVRARAALGVSRLMLQTFDLDDLESLGLIATQIMPAFAD</sequence>
<keyword evidence="2" id="KW-0288">FMN</keyword>
<keyword evidence="4" id="KW-0503">Monooxygenase</keyword>
<dbReference type="AlphaFoldDB" id="A0A831TA82"/>
<dbReference type="InterPro" id="IPR019952">
    <property type="entry name" value="F420_OxRdatse_Rv1855c_pred"/>
</dbReference>
<keyword evidence="3" id="KW-0560">Oxidoreductase</keyword>
<protein>
    <submittedName>
        <fullName evidence="6">TIGR03560 family F420-dependent LLM class oxidoreductase</fullName>
    </submittedName>
</protein>
<organism evidence="6">
    <name type="scientific">Thermorudis peleae</name>
    <dbReference type="NCBI Taxonomy" id="1382356"/>
    <lineage>
        <taxon>Bacteria</taxon>
        <taxon>Pseudomonadati</taxon>
        <taxon>Thermomicrobiota</taxon>
        <taxon>Thermomicrobia</taxon>
        <taxon>Thermomicrobia incertae sedis</taxon>
        <taxon>Thermorudis</taxon>
    </lineage>
</organism>
<comment type="caution">
    <text evidence="6">The sequence shown here is derived from an EMBL/GenBank/DDBJ whole genome shotgun (WGS) entry which is preliminary data.</text>
</comment>
<dbReference type="PANTHER" id="PTHR42847:SF4">
    <property type="entry name" value="ALKANESULFONATE MONOOXYGENASE-RELATED"/>
    <property type="match status" value="1"/>
</dbReference>
<evidence type="ECO:0000256" key="2">
    <source>
        <dbReference type="ARBA" id="ARBA00022643"/>
    </source>
</evidence>
<dbReference type="InterPro" id="IPR050172">
    <property type="entry name" value="SsuD_RutA_monooxygenase"/>
</dbReference>
<dbReference type="PANTHER" id="PTHR42847">
    <property type="entry name" value="ALKANESULFONATE MONOOXYGENASE"/>
    <property type="match status" value="1"/>
</dbReference>
<reference evidence="6" key="1">
    <citation type="journal article" date="2020" name="mSystems">
        <title>Genome- and Community-Level Interaction Insights into Carbon Utilization and Element Cycling Functions of Hydrothermarchaeota in Hydrothermal Sediment.</title>
        <authorList>
            <person name="Zhou Z."/>
            <person name="Liu Y."/>
            <person name="Xu W."/>
            <person name="Pan J."/>
            <person name="Luo Z.H."/>
            <person name="Li M."/>
        </authorList>
    </citation>
    <scope>NUCLEOTIDE SEQUENCE [LARGE SCALE GENOMIC DNA]</scope>
    <source>
        <strain evidence="6">SpSt-210</strain>
    </source>
</reference>
<dbReference type="GO" id="GO:0008726">
    <property type="term" value="F:alkanesulfonate monooxygenase activity"/>
    <property type="evidence" value="ECO:0007669"/>
    <property type="project" value="TreeGrafter"/>
</dbReference>
<dbReference type="Gene3D" id="3.20.20.30">
    <property type="entry name" value="Luciferase-like domain"/>
    <property type="match status" value="1"/>
</dbReference>